<comment type="similarity">
    <text evidence="3 17">Belongs to the RNase T2 family.</text>
</comment>
<dbReference type="eggNOG" id="KOG1642">
    <property type="taxonomic scope" value="Eukaryota"/>
</dbReference>
<keyword evidence="10" id="KW-0378">Hydrolase</keyword>
<evidence type="ECO:0000256" key="7">
    <source>
        <dbReference type="ARBA" id="ARBA00022722"/>
    </source>
</evidence>
<keyword evidence="7" id="KW-0540">Nuclease</keyword>
<feature type="active site" evidence="16">
    <location>
        <position position="93"/>
    </location>
</feature>
<sequence length="432" mass="49503">MILRDFAQFLLAFPNLNVNQDSFGLEPYSNDKCPIDIPLTCRNQTTIGDTCCFEYPGGVFLQTQFWNYRPSKKDLDRDGIENELGPLESFTIHGLWPDNCDGGFEQFCRSDLAIDDVDYLLRSDQFNNKTNLDISGEELLFELNKLWKSNNGNHESLWIHEFNKHGTCIKTIRPDCYSRWGQLDSSNDEDKKQAVYDYFRIAYKLFKKLDTFEFLKESGIVPSVNKTYTREEIQKALQKKFNGNNVYIGCDNRNALNEIWYFNLLKGSLLSEEFIPIPSFKSFGRCKADGIKFYPKGHIPTTGGGGGGGNNDGPSMRGIIRLSGYEGHLIRNGHWTIKGTEANFQLMKAPFGSYYLKSRNGYCTVADSNLLVCNKNRNTAGQFEYDDKTGYLSYSENLNWSSNEYPRGNKQSLVYHGASDNKYQFKLKFIKI</sequence>
<dbReference type="GO" id="GO:0006402">
    <property type="term" value="P:mRNA catabolic process"/>
    <property type="evidence" value="ECO:0007669"/>
    <property type="project" value="EnsemblFungi"/>
</dbReference>
<accession>A7TKY8</accession>
<evidence type="ECO:0000256" key="12">
    <source>
        <dbReference type="ARBA" id="ARBA00023180"/>
    </source>
</evidence>
<evidence type="ECO:0000256" key="14">
    <source>
        <dbReference type="ARBA" id="ARBA00025494"/>
    </source>
</evidence>
<dbReference type="InterPro" id="IPR057328">
    <property type="entry name" value="RNaseT2L_C"/>
</dbReference>
<keyword evidence="8" id="KW-0732">Signal</keyword>
<dbReference type="Gene3D" id="3.90.730.10">
    <property type="entry name" value="Ribonuclease T2-like"/>
    <property type="match status" value="1"/>
</dbReference>
<keyword evidence="9" id="KW-0255">Endonuclease</keyword>
<proteinExistence type="inferred from homology"/>
<keyword evidence="20" id="KW-1185">Reference proteome</keyword>
<reference evidence="19 20" key="1">
    <citation type="journal article" date="2007" name="Proc. Natl. Acad. Sci. U.S.A.">
        <title>Independent sorting-out of thousands of duplicated gene pairs in two yeast species descended from a whole-genome duplication.</title>
        <authorList>
            <person name="Scannell D.R."/>
            <person name="Frank A.C."/>
            <person name="Conant G.C."/>
            <person name="Byrne K.P."/>
            <person name="Woolfit M."/>
            <person name="Wolfe K.H."/>
        </authorList>
    </citation>
    <scope>NUCLEOTIDE SEQUENCE [LARGE SCALE GENOMIC DNA]</scope>
    <source>
        <strain evidence="20">ATCC 22028 / DSM 70294 / BCRC 21397 / CBS 2163 / NBRC 10782 / NRRL Y-8283 / UCD 57-17</strain>
    </source>
</reference>
<dbReference type="InterPro" id="IPR033130">
    <property type="entry name" value="RNase_T2_His_AS_2"/>
</dbReference>
<dbReference type="GO" id="GO:0000324">
    <property type="term" value="C:fungal-type vacuole"/>
    <property type="evidence" value="ECO:0007669"/>
    <property type="project" value="EnsemblFungi"/>
</dbReference>
<dbReference type="PROSITE" id="PS00531">
    <property type="entry name" value="RNASE_T2_2"/>
    <property type="match status" value="1"/>
</dbReference>
<dbReference type="InterPro" id="IPR018188">
    <property type="entry name" value="RNase_T2_His_AS_1"/>
</dbReference>
<dbReference type="FunFam" id="3.90.730.10:FF:000004">
    <property type="entry name" value="Ribonuclease T2-like"/>
    <property type="match status" value="1"/>
</dbReference>
<keyword evidence="11" id="KW-1015">Disulfide bond</keyword>
<dbReference type="SUPFAM" id="SSF55895">
    <property type="entry name" value="Ribonuclease Rh-like"/>
    <property type="match status" value="1"/>
</dbReference>
<evidence type="ECO:0000256" key="5">
    <source>
        <dbReference type="ARBA" id="ARBA00022490"/>
    </source>
</evidence>
<gene>
    <name evidence="19" type="ORF">Kpol_530p14</name>
</gene>
<evidence type="ECO:0000256" key="8">
    <source>
        <dbReference type="ARBA" id="ARBA00022729"/>
    </source>
</evidence>
<dbReference type="PANTHER" id="PTHR11240">
    <property type="entry name" value="RIBONUCLEASE T2"/>
    <property type="match status" value="1"/>
</dbReference>
<protein>
    <recommendedName>
        <fullName evidence="15">Ribonuclease T2-like</fullName>
        <ecNumber evidence="4">4.6.1.19</ecNumber>
    </recommendedName>
</protein>
<evidence type="ECO:0000256" key="9">
    <source>
        <dbReference type="ARBA" id="ARBA00022759"/>
    </source>
</evidence>
<keyword evidence="6" id="KW-0926">Vacuole</keyword>
<dbReference type="AlphaFoldDB" id="A7TKY8"/>
<dbReference type="EMBL" id="DS480411">
    <property type="protein sequence ID" value="EDO17044.1"/>
    <property type="molecule type" value="Genomic_DNA"/>
</dbReference>
<comment type="subcellular location">
    <subcellularLocation>
        <location evidence="2">Cytoplasm</location>
    </subcellularLocation>
    <subcellularLocation>
        <location evidence="1">Vacuole lumen</location>
    </subcellularLocation>
</comment>
<organism evidence="20">
    <name type="scientific">Vanderwaltozyma polyspora (strain ATCC 22028 / DSM 70294 / BCRC 21397 / CBS 2163 / NBRC 10782 / NRRL Y-8283 / UCD 57-17)</name>
    <name type="common">Kluyveromyces polysporus</name>
    <dbReference type="NCBI Taxonomy" id="436907"/>
    <lineage>
        <taxon>Eukaryota</taxon>
        <taxon>Fungi</taxon>
        <taxon>Dikarya</taxon>
        <taxon>Ascomycota</taxon>
        <taxon>Saccharomycotina</taxon>
        <taxon>Saccharomycetes</taxon>
        <taxon>Saccharomycetales</taxon>
        <taxon>Saccharomycetaceae</taxon>
        <taxon>Vanderwaltozyma</taxon>
    </lineage>
</organism>
<dbReference type="HOGENOM" id="CLU_037966_0_1_1"/>
<dbReference type="InterPro" id="IPR001568">
    <property type="entry name" value="RNase_T2-like"/>
</dbReference>
<dbReference type="GO" id="GO:0000902">
    <property type="term" value="P:cell morphogenesis"/>
    <property type="evidence" value="ECO:0007669"/>
    <property type="project" value="EnsemblFungi"/>
</dbReference>
<dbReference type="InParanoid" id="A7TKY8"/>
<evidence type="ECO:0000259" key="18">
    <source>
        <dbReference type="Pfam" id="PF25488"/>
    </source>
</evidence>
<dbReference type="PANTHER" id="PTHR11240:SF22">
    <property type="entry name" value="RIBONUCLEASE T2"/>
    <property type="match status" value="1"/>
</dbReference>
<dbReference type="GeneID" id="5545236"/>
<dbReference type="OrthoDB" id="435754at2759"/>
<dbReference type="CDD" id="cd01061">
    <property type="entry name" value="RNase_T2_euk"/>
    <property type="match status" value="1"/>
</dbReference>
<dbReference type="EC" id="4.6.1.19" evidence="4"/>
<feature type="active site" evidence="16">
    <location>
        <position position="161"/>
    </location>
</feature>
<dbReference type="GO" id="GO:0016787">
    <property type="term" value="F:hydrolase activity"/>
    <property type="evidence" value="ECO:0007669"/>
    <property type="project" value="UniProtKB-KW"/>
</dbReference>
<evidence type="ECO:0000256" key="16">
    <source>
        <dbReference type="PIRSR" id="PIRSR633697-1"/>
    </source>
</evidence>
<dbReference type="PhylomeDB" id="A7TKY8"/>
<dbReference type="OMA" id="HESLWIH"/>
<dbReference type="Pfam" id="PF00445">
    <property type="entry name" value="Ribonuclease_T2"/>
    <property type="match status" value="1"/>
</dbReference>
<evidence type="ECO:0000256" key="15">
    <source>
        <dbReference type="ARBA" id="ARBA00071169"/>
    </source>
</evidence>
<comment type="function">
    <text evidence="14">Rnase which modulates cell survival under stress conditions. Released from the vacuole to the cytoplasm during stress to promote tRNA and rRNA cleavage and to activate separately a downstream pathway that promotes cell death. Involved in cell size, vacuolar morphology and growth at high temperatures and high salt concentration.</text>
</comment>
<evidence type="ECO:0000256" key="2">
    <source>
        <dbReference type="ARBA" id="ARBA00004496"/>
    </source>
</evidence>
<keyword evidence="12" id="KW-0325">Glycoprotein</keyword>
<keyword evidence="13" id="KW-0456">Lyase</keyword>
<evidence type="ECO:0000256" key="6">
    <source>
        <dbReference type="ARBA" id="ARBA00022554"/>
    </source>
</evidence>
<evidence type="ECO:0000256" key="4">
    <source>
        <dbReference type="ARBA" id="ARBA00012571"/>
    </source>
</evidence>
<dbReference type="GO" id="GO:0003723">
    <property type="term" value="F:RNA binding"/>
    <property type="evidence" value="ECO:0007669"/>
    <property type="project" value="InterPro"/>
</dbReference>
<keyword evidence="5" id="KW-0963">Cytoplasm</keyword>
<evidence type="ECO:0000313" key="19">
    <source>
        <dbReference type="EMBL" id="EDO17044.1"/>
    </source>
</evidence>
<evidence type="ECO:0000313" key="20">
    <source>
        <dbReference type="Proteomes" id="UP000000267"/>
    </source>
</evidence>
<evidence type="ECO:0000256" key="3">
    <source>
        <dbReference type="ARBA" id="ARBA00007469"/>
    </source>
</evidence>
<dbReference type="Pfam" id="PF25488">
    <property type="entry name" value="RNaseT2L_C"/>
    <property type="match status" value="1"/>
</dbReference>
<dbReference type="GO" id="GO:0033897">
    <property type="term" value="F:ribonuclease T2 activity"/>
    <property type="evidence" value="ECO:0007669"/>
    <property type="project" value="UniProtKB-EC"/>
</dbReference>
<feature type="domain" description="RNase T2-like C-terminal" evidence="18">
    <location>
        <begin position="324"/>
        <end position="428"/>
    </location>
</feature>
<dbReference type="RefSeq" id="XP_001644902.1">
    <property type="nucleotide sequence ID" value="XM_001644852.1"/>
</dbReference>
<dbReference type="GO" id="GO:0005775">
    <property type="term" value="C:vacuolar lumen"/>
    <property type="evidence" value="ECO:0007669"/>
    <property type="project" value="UniProtKB-SubCell"/>
</dbReference>
<dbReference type="InterPro" id="IPR036430">
    <property type="entry name" value="RNase_T2-like_sf"/>
</dbReference>
<feature type="active site" evidence="16">
    <location>
        <position position="165"/>
    </location>
</feature>
<evidence type="ECO:0000256" key="1">
    <source>
        <dbReference type="ARBA" id="ARBA00004410"/>
    </source>
</evidence>
<dbReference type="GO" id="GO:0005829">
    <property type="term" value="C:cytosol"/>
    <property type="evidence" value="ECO:0007669"/>
    <property type="project" value="EnsemblFungi"/>
</dbReference>
<dbReference type="GO" id="GO:0006915">
    <property type="term" value="P:apoptotic process"/>
    <property type="evidence" value="ECO:0007669"/>
    <property type="project" value="EnsemblFungi"/>
</dbReference>
<dbReference type="GO" id="GO:0005576">
    <property type="term" value="C:extracellular region"/>
    <property type="evidence" value="ECO:0007669"/>
    <property type="project" value="EnsemblFungi"/>
</dbReference>
<dbReference type="PROSITE" id="PS00530">
    <property type="entry name" value="RNASE_T2_1"/>
    <property type="match status" value="1"/>
</dbReference>
<dbReference type="STRING" id="436907.A7TKY8"/>
<name>A7TKY8_VANPO</name>
<evidence type="ECO:0000256" key="10">
    <source>
        <dbReference type="ARBA" id="ARBA00022801"/>
    </source>
</evidence>
<evidence type="ECO:0000256" key="17">
    <source>
        <dbReference type="RuleBase" id="RU004328"/>
    </source>
</evidence>
<evidence type="ECO:0000256" key="13">
    <source>
        <dbReference type="ARBA" id="ARBA00023239"/>
    </source>
</evidence>
<dbReference type="KEGG" id="vpo:Kpol_530p14"/>
<dbReference type="InterPro" id="IPR033697">
    <property type="entry name" value="Ribonuclease_T2_eukaryotic"/>
</dbReference>
<evidence type="ECO:0000256" key="11">
    <source>
        <dbReference type="ARBA" id="ARBA00023157"/>
    </source>
</evidence>
<dbReference type="FunCoup" id="A7TKY8">
    <property type="interactions" value="154"/>
</dbReference>
<dbReference type="Proteomes" id="UP000000267">
    <property type="component" value="Unassembled WGS sequence"/>
</dbReference>